<feature type="compositionally biased region" description="Basic and acidic residues" evidence="1">
    <location>
        <begin position="35"/>
        <end position="45"/>
    </location>
</feature>
<feature type="region of interest" description="Disordered" evidence="1">
    <location>
        <begin position="79"/>
        <end position="99"/>
    </location>
</feature>
<dbReference type="AlphaFoldDB" id="A0AAV4Z2Q7"/>
<organism evidence="2 3">
    <name type="scientific">Methylobacterium bullatum</name>
    <dbReference type="NCBI Taxonomy" id="570505"/>
    <lineage>
        <taxon>Bacteria</taxon>
        <taxon>Pseudomonadati</taxon>
        <taxon>Pseudomonadota</taxon>
        <taxon>Alphaproteobacteria</taxon>
        <taxon>Hyphomicrobiales</taxon>
        <taxon>Methylobacteriaceae</taxon>
        <taxon>Methylobacterium</taxon>
    </lineage>
</organism>
<sequence length="99" mass="10563">MVAGGQRHQGLQLGDQGSVDTGRADMAGTAMDDPMTDRPKAEIRQSSEASEEPLYDGREIARGRHILCEVEVARNRQVRGATDPGDVHAPDGGILAIPE</sequence>
<reference evidence="2" key="1">
    <citation type="journal article" date="2016" name="Front. Microbiol.">
        <title>Genome Sequence of the Piezophilic, Mesophilic Sulfate-Reducing Bacterium Desulfovibrio indicus J2T.</title>
        <authorList>
            <person name="Cao J."/>
            <person name="Maignien L."/>
            <person name="Shao Z."/>
            <person name="Alain K."/>
            <person name="Jebbar M."/>
        </authorList>
    </citation>
    <scope>NUCLEOTIDE SEQUENCE</scope>
    <source>
        <strain evidence="2">DSM 21893</strain>
    </source>
</reference>
<evidence type="ECO:0000256" key="1">
    <source>
        <dbReference type="SAM" id="MobiDB-lite"/>
    </source>
</evidence>
<gene>
    <name evidence="2" type="ORF">OICFNHDK_0507</name>
</gene>
<reference evidence="2" key="2">
    <citation type="submission" date="2021-08" db="EMBL/GenBank/DDBJ databases">
        <authorList>
            <person name="Tani A."/>
            <person name="Ola A."/>
            <person name="Ogura Y."/>
            <person name="Katsura K."/>
            <person name="Hayashi T."/>
        </authorList>
    </citation>
    <scope>NUCLEOTIDE SEQUENCE</scope>
    <source>
        <strain evidence="2">DSM 21893</strain>
    </source>
</reference>
<comment type="caution">
    <text evidence="2">The sequence shown here is derived from an EMBL/GenBank/DDBJ whole genome shotgun (WGS) entry which is preliminary data.</text>
</comment>
<protein>
    <submittedName>
        <fullName evidence="2">Uncharacterized protein</fullName>
    </submittedName>
</protein>
<name>A0AAV4Z2Q7_9HYPH</name>
<dbReference type="Proteomes" id="UP001055307">
    <property type="component" value="Unassembled WGS sequence"/>
</dbReference>
<proteinExistence type="predicted"/>
<accession>A0AAV4Z2Q7</accession>
<keyword evidence="3" id="KW-1185">Reference proteome</keyword>
<dbReference type="EMBL" id="BPQF01000003">
    <property type="protein sequence ID" value="GJD38067.1"/>
    <property type="molecule type" value="Genomic_DNA"/>
</dbReference>
<feature type="region of interest" description="Disordered" evidence="1">
    <location>
        <begin position="1"/>
        <end position="57"/>
    </location>
</feature>
<evidence type="ECO:0000313" key="2">
    <source>
        <dbReference type="EMBL" id="GJD38067.1"/>
    </source>
</evidence>
<evidence type="ECO:0000313" key="3">
    <source>
        <dbReference type="Proteomes" id="UP001055307"/>
    </source>
</evidence>